<accession>A0A7R5KHW5</accession>
<name>A0A7R5KHW5_9PASS</name>
<dbReference type="FunCoup" id="A0A7R5KHW5">
    <property type="interactions" value="142"/>
</dbReference>
<dbReference type="GeneID" id="114002640"/>
<evidence type="ECO:0000313" key="2">
    <source>
        <dbReference type="Proteomes" id="UP000504627"/>
    </source>
</evidence>
<dbReference type="Proteomes" id="UP000504627">
    <property type="component" value="Unplaced"/>
</dbReference>
<feature type="region of interest" description="Disordered" evidence="1">
    <location>
        <begin position="32"/>
        <end position="106"/>
    </location>
</feature>
<dbReference type="Pfam" id="PF06729">
    <property type="entry name" value="CENP-R"/>
    <property type="match status" value="1"/>
</dbReference>
<dbReference type="GO" id="GO:0005654">
    <property type="term" value="C:nucleoplasm"/>
    <property type="evidence" value="ECO:0007669"/>
    <property type="project" value="TreeGrafter"/>
</dbReference>
<evidence type="ECO:0000313" key="3">
    <source>
        <dbReference type="RefSeq" id="XP_039236562.1"/>
    </source>
</evidence>
<protein>
    <submittedName>
        <fullName evidence="3">Centromere protein R isoform X1</fullName>
    </submittedName>
</protein>
<dbReference type="AlphaFoldDB" id="A0A7R5KHW5"/>
<dbReference type="GO" id="GO:0034080">
    <property type="term" value="P:CENP-A containing chromatin assembly"/>
    <property type="evidence" value="ECO:0007669"/>
    <property type="project" value="InterPro"/>
</dbReference>
<keyword evidence="2" id="KW-1185">Reference proteome</keyword>
<feature type="compositionally biased region" description="Polar residues" evidence="1">
    <location>
        <begin position="47"/>
        <end position="68"/>
    </location>
</feature>
<proteinExistence type="predicted"/>
<dbReference type="InterPro" id="IPR009601">
    <property type="entry name" value="CENP-R"/>
</dbReference>
<dbReference type="PANTHER" id="PTHR15581:SF0">
    <property type="entry name" value="CENTROMERE PROTEIN R"/>
    <property type="match status" value="1"/>
</dbReference>
<evidence type="ECO:0000256" key="1">
    <source>
        <dbReference type="SAM" id="MobiDB-lite"/>
    </source>
</evidence>
<reference evidence="3" key="1">
    <citation type="submission" date="2025-08" db="UniProtKB">
        <authorList>
            <consortium name="RefSeq"/>
        </authorList>
    </citation>
    <scope>IDENTIFICATION</scope>
    <source>
        <tissue evidence="3">Muscle</tissue>
    </source>
</reference>
<sequence length="224" mass="24511">MMPPYRLGILSQFITPYGFQRVKRALKLDTVKKDNPSDATPQKIRNKNLNSYSPTTGTRQMSPFSSPVSHKEQNPGNPPAKGGGREQSNSHTGLSRRGQPPTEQDGFLKLQSQVRSSLARILKIRANLTSLQALEGSRELENILGVSDSSRALSAEVQKTQTLLSQAEELQLLKANHRKLPAPGYIQTVGSTEFLNSLLEQSKEPLGLLSALPSTQALAQRPGM</sequence>
<dbReference type="GO" id="GO:0006355">
    <property type="term" value="P:regulation of DNA-templated transcription"/>
    <property type="evidence" value="ECO:0007669"/>
    <property type="project" value="InterPro"/>
</dbReference>
<dbReference type="InParanoid" id="A0A7R5KHW5"/>
<dbReference type="RefSeq" id="XP_039236562.1">
    <property type="nucleotide sequence ID" value="XM_039380628.1"/>
</dbReference>
<dbReference type="PANTHER" id="PTHR15581">
    <property type="entry name" value="CENTROMERE PROTEIN R"/>
    <property type="match status" value="1"/>
</dbReference>
<gene>
    <name evidence="3" type="primary">LOC114002640</name>
</gene>
<organism evidence="2 3">
    <name type="scientific">Pipra filicauda</name>
    <name type="common">Wire-tailed manakin</name>
    <dbReference type="NCBI Taxonomy" id="649802"/>
    <lineage>
        <taxon>Eukaryota</taxon>
        <taxon>Metazoa</taxon>
        <taxon>Chordata</taxon>
        <taxon>Craniata</taxon>
        <taxon>Vertebrata</taxon>
        <taxon>Euteleostomi</taxon>
        <taxon>Archelosauria</taxon>
        <taxon>Archosauria</taxon>
        <taxon>Dinosauria</taxon>
        <taxon>Saurischia</taxon>
        <taxon>Theropoda</taxon>
        <taxon>Coelurosauria</taxon>
        <taxon>Aves</taxon>
        <taxon>Neognathae</taxon>
        <taxon>Neoaves</taxon>
        <taxon>Telluraves</taxon>
        <taxon>Australaves</taxon>
        <taxon>Passeriformes</taxon>
        <taxon>Pipridae</taxon>
        <taxon>Pipra</taxon>
    </lineage>
</organism>
<dbReference type="CTD" id="23421"/>